<evidence type="ECO:0000313" key="3">
    <source>
        <dbReference type="Proteomes" id="UP001424441"/>
    </source>
</evidence>
<organism evidence="2 3">
    <name type="scientific">Paenochrobactrum glaciei</name>
    <dbReference type="NCBI Taxonomy" id="486407"/>
    <lineage>
        <taxon>Bacteria</taxon>
        <taxon>Pseudomonadati</taxon>
        <taxon>Pseudomonadota</taxon>
        <taxon>Alphaproteobacteria</taxon>
        <taxon>Hyphomicrobiales</taxon>
        <taxon>Brucellaceae</taxon>
        <taxon>Paenochrobactrum</taxon>
    </lineage>
</organism>
<dbReference type="EMBL" id="BAAADE010000002">
    <property type="protein sequence ID" value="GAA0600235.1"/>
    <property type="molecule type" value="Genomic_DNA"/>
</dbReference>
<reference evidence="2 3" key="1">
    <citation type="journal article" date="2019" name="Int. J. Syst. Evol. Microbiol.">
        <title>The Global Catalogue of Microorganisms (GCM) 10K type strain sequencing project: providing services to taxonomists for standard genome sequencing and annotation.</title>
        <authorList>
            <consortium name="The Broad Institute Genomics Platform"/>
            <consortium name="The Broad Institute Genome Sequencing Center for Infectious Disease"/>
            <person name="Wu L."/>
            <person name="Ma J."/>
        </authorList>
    </citation>
    <scope>NUCLEOTIDE SEQUENCE [LARGE SCALE GENOMIC DNA]</scope>
    <source>
        <strain evidence="2 3">JCM 15115</strain>
    </source>
</reference>
<protein>
    <submittedName>
        <fullName evidence="2">Uncharacterized protein</fullName>
    </submittedName>
</protein>
<feature type="transmembrane region" description="Helical" evidence="1">
    <location>
        <begin position="12"/>
        <end position="33"/>
    </location>
</feature>
<accession>A0ABN1FYU3</accession>
<sequence>MKIKQTLKEYKYAVFSIGFAASIPLIIFLSSFMGERCQAPESGAFPAVRCGHYFTNWIYDFQSLITGCTALLAAWITITTMNKNTRELMEAPQQQLFSLIDFSAKRILAYDLAIREPIQGYKTTDNGTIEILPYLPVLLAETVYWTNCLSEYLDEVIKHDLSIYIGSTISSDADDIKKTLVILKNLKNQDSILGQRRFDRRKNCNYIHEQMDILLDALDRLEKVTLTNIADFLERFPKRKVVF</sequence>
<keyword evidence="3" id="KW-1185">Reference proteome</keyword>
<keyword evidence="1" id="KW-1133">Transmembrane helix</keyword>
<keyword evidence="1" id="KW-0812">Transmembrane</keyword>
<dbReference type="RefSeq" id="WP_343803734.1">
    <property type="nucleotide sequence ID" value="NZ_BAAADE010000002.1"/>
</dbReference>
<dbReference type="Proteomes" id="UP001424441">
    <property type="component" value="Unassembled WGS sequence"/>
</dbReference>
<name>A0ABN1FYU3_9HYPH</name>
<keyword evidence="1" id="KW-0472">Membrane</keyword>
<proteinExistence type="predicted"/>
<feature type="transmembrane region" description="Helical" evidence="1">
    <location>
        <begin position="61"/>
        <end position="81"/>
    </location>
</feature>
<comment type="caution">
    <text evidence="2">The sequence shown here is derived from an EMBL/GenBank/DDBJ whole genome shotgun (WGS) entry which is preliminary data.</text>
</comment>
<evidence type="ECO:0000313" key="2">
    <source>
        <dbReference type="EMBL" id="GAA0600235.1"/>
    </source>
</evidence>
<gene>
    <name evidence="2" type="ORF">GCM10008943_14290</name>
</gene>
<evidence type="ECO:0000256" key="1">
    <source>
        <dbReference type="SAM" id="Phobius"/>
    </source>
</evidence>